<dbReference type="Proteomes" id="UP000759103">
    <property type="component" value="Unassembled WGS sequence"/>
</dbReference>
<keyword evidence="4" id="KW-1185">Reference proteome</keyword>
<organism evidence="3 4">
    <name type="scientific">Sphingomonas citri</name>
    <dbReference type="NCBI Taxonomy" id="2862499"/>
    <lineage>
        <taxon>Bacteria</taxon>
        <taxon>Pseudomonadati</taxon>
        <taxon>Pseudomonadota</taxon>
        <taxon>Alphaproteobacteria</taxon>
        <taxon>Sphingomonadales</taxon>
        <taxon>Sphingomonadaceae</taxon>
        <taxon>Sphingomonas</taxon>
    </lineage>
</organism>
<dbReference type="RefSeq" id="WP_219747730.1">
    <property type="nucleotide sequence ID" value="NZ_JAHXZN010000001.1"/>
</dbReference>
<dbReference type="Gene3D" id="2.40.160.90">
    <property type="match status" value="1"/>
</dbReference>
<accession>A0ABS7BLP7</accession>
<dbReference type="PROSITE" id="PS51257">
    <property type="entry name" value="PROKAR_LIPOPROTEIN"/>
    <property type="match status" value="1"/>
</dbReference>
<gene>
    <name evidence="3" type="ORF">KZ820_06385</name>
</gene>
<evidence type="ECO:0000256" key="1">
    <source>
        <dbReference type="SAM" id="MobiDB-lite"/>
    </source>
</evidence>
<reference evidence="3 4" key="1">
    <citation type="submission" date="2021-07" db="EMBL/GenBank/DDBJ databases">
        <title>Sphingomonas sp.</title>
        <authorList>
            <person name="Feng G."/>
            <person name="Li J."/>
            <person name="Pan M."/>
        </authorList>
    </citation>
    <scope>NUCLEOTIDE SEQUENCE [LARGE SCALE GENOMIC DNA]</scope>
    <source>
        <strain evidence="3 4">RRHST34</strain>
    </source>
</reference>
<dbReference type="InterPro" id="IPR011250">
    <property type="entry name" value="OMP/PagP_B-barrel"/>
</dbReference>
<name>A0ABS7BLP7_9SPHN</name>
<feature type="chain" id="PRO_5045206782" description="Transferrin-binding protein B C-lobe/N-lobe beta barrel domain-containing protein" evidence="2">
    <location>
        <begin position="25"/>
        <end position="346"/>
    </location>
</feature>
<feature type="signal peptide" evidence="2">
    <location>
        <begin position="1"/>
        <end position="24"/>
    </location>
</feature>
<evidence type="ECO:0000313" key="4">
    <source>
        <dbReference type="Proteomes" id="UP000759103"/>
    </source>
</evidence>
<evidence type="ECO:0000256" key="2">
    <source>
        <dbReference type="SAM" id="SignalP"/>
    </source>
</evidence>
<dbReference type="SUPFAM" id="SSF56925">
    <property type="entry name" value="OMPA-like"/>
    <property type="match status" value="1"/>
</dbReference>
<sequence length="346" mass="35692">MTLSHRSIGIFKRGLMLTASLAIAACGGGGGEASTSAPAPAQASVPASPIATPTPAPIPNALSFTTVEVGVDTDASGVLQMSIPAESSSPIIVSDPHAPAATRFEDFRLDGNETIRASGFGSHSGISISASPATYQASSVLRFTQMGTLPRQMPVLLWTSPSDSEPLAMPLAEIVEKLPGTSSTTGMLPKHARLLEVGSPNFRGIRVFGSNTLTSSVPEKGSSRYVGELFGTVYPTGEAPSRLVGDCVLNVYFDGAQSHVTGLIKFSQYERTDNRGTALTIDFVADIVRGKLVTRSIQVTGTGNMVQYGAVAGSFYGDDASELGFTISARGPSGILIGGAILGSGH</sequence>
<feature type="region of interest" description="Disordered" evidence="1">
    <location>
        <begin position="31"/>
        <end position="52"/>
    </location>
</feature>
<comment type="caution">
    <text evidence="3">The sequence shown here is derived from an EMBL/GenBank/DDBJ whole genome shotgun (WGS) entry which is preliminary data.</text>
</comment>
<evidence type="ECO:0000313" key="3">
    <source>
        <dbReference type="EMBL" id="MBW6530359.1"/>
    </source>
</evidence>
<evidence type="ECO:0008006" key="5">
    <source>
        <dbReference type="Google" id="ProtNLM"/>
    </source>
</evidence>
<proteinExistence type="predicted"/>
<dbReference type="EMBL" id="JAHXZN010000001">
    <property type="protein sequence ID" value="MBW6530359.1"/>
    <property type="molecule type" value="Genomic_DNA"/>
</dbReference>
<keyword evidence="2" id="KW-0732">Signal</keyword>
<feature type="compositionally biased region" description="Low complexity" evidence="1">
    <location>
        <begin position="33"/>
        <end position="51"/>
    </location>
</feature>
<protein>
    <recommendedName>
        <fullName evidence="5">Transferrin-binding protein B C-lobe/N-lobe beta barrel domain-containing protein</fullName>
    </recommendedName>
</protein>